<name>A0AAD8YAV6_9STRA</name>
<feature type="region of interest" description="Disordered" evidence="1">
    <location>
        <begin position="49"/>
        <end position="75"/>
    </location>
</feature>
<keyword evidence="3" id="KW-1185">Reference proteome</keyword>
<evidence type="ECO:0000313" key="2">
    <source>
        <dbReference type="EMBL" id="KAK1742195.1"/>
    </source>
</evidence>
<protein>
    <recommendedName>
        <fullName evidence="4">Thioredoxin domain-containing protein</fullName>
    </recommendedName>
</protein>
<comment type="caution">
    <text evidence="2">The sequence shown here is derived from an EMBL/GenBank/DDBJ whole genome shotgun (WGS) entry which is preliminary data.</text>
</comment>
<accession>A0AAD8YAV6</accession>
<organism evidence="2 3">
    <name type="scientific">Skeletonema marinoi</name>
    <dbReference type="NCBI Taxonomy" id="267567"/>
    <lineage>
        <taxon>Eukaryota</taxon>
        <taxon>Sar</taxon>
        <taxon>Stramenopiles</taxon>
        <taxon>Ochrophyta</taxon>
        <taxon>Bacillariophyta</taxon>
        <taxon>Coscinodiscophyceae</taxon>
        <taxon>Thalassiosirophycidae</taxon>
        <taxon>Thalassiosirales</taxon>
        <taxon>Skeletonemataceae</taxon>
        <taxon>Skeletonema</taxon>
        <taxon>Skeletonema marinoi-dohrnii complex</taxon>
    </lineage>
</organism>
<feature type="compositionally biased region" description="Basic and acidic residues" evidence="1">
    <location>
        <begin position="49"/>
        <end position="60"/>
    </location>
</feature>
<gene>
    <name evidence="2" type="ORF">QTG54_006760</name>
</gene>
<evidence type="ECO:0000256" key="1">
    <source>
        <dbReference type="SAM" id="MobiDB-lite"/>
    </source>
</evidence>
<dbReference type="AlphaFoldDB" id="A0AAD8YAV6"/>
<dbReference type="EMBL" id="JATAAI010000011">
    <property type="protein sequence ID" value="KAK1742195.1"/>
    <property type="molecule type" value="Genomic_DNA"/>
</dbReference>
<sequence>MSILREHDMTFRKLPTLLLFIDGVPMALKSGMMSAAAIDRFLEEHLPDGELRGGERRPRVGPEGALGVSTRKMNR</sequence>
<evidence type="ECO:0008006" key="4">
    <source>
        <dbReference type="Google" id="ProtNLM"/>
    </source>
</evidence>
<reference evidence="2" key="1">
    <citation type="submission" date="2023-06" db="EMBL/GenBank/DDBJ databases">
        <title>Survivors Of The Sea: Transcriptome response of Skeletonema marinoi to long-term dormancy.</title>
        <authorList>
            <person name="Pinder M.I.M."/>
            <person name="Kourtchenko O."/>
            <person name="Robertson E.K."/>
            <person name="Larsson T."/>
            <person name="Maumus F."/>
            <person name="Osuna-Cruz C.M."/>
            <person name="Vancaester E."/>
            <person name="Stenow R."/>
            <person name="Vandepoele K."/>
            <person name="Ploug H."/>
            <person name="Bruchert V."/>
            <person name="Godhe A."/>
            <person name="Topel M."/>
        </authorList>
    </citation>
    <scope>NUCLEOTIDE SEQUENCE</scope>
    <source>
        <strain evidence="2">R05AC</strain>
    </source>
</reference>
<dbReference type="Proteomes" id="UP001224775">
    <property type="component" value="Unassembled WGS sequence"/>
</dbReference>
<proteinExistence type="predicted"/>
<evidence type="ECO:0000313" key="3">
    <source>
        <dbReference type="Proteomes" id="UP001224775"/>
    </source>
</evidence>